<dbReference type="STRING" id="1127699.HMPREF9151_00307"/>
<dbReference type="Pfam" id="PF13715">
    <property type="entry name" value="CarbopepD_reg_2"/>
    <property type="match status" value="1"/>
</dbReference>
<reference evidence="8 9" key="1">
    <citation type="submission" date="2012-05" db="EMBL/GenBank/DDBJ databases">
        <authorList>
            <person name="Weinstock G."/>
            <person name="Sodergren E."/>
            <person name="Lobos E.A."/>
            <person name="Fulton L."/>
            <person name="Fulton R."/>
            <person name="Courtney L."/>
            <person name="Fronick C."/>
            <person name="O'Laughlin M."/>
            <person name="Godfrey J."/>
            <person name="Wilson R.M."/>
            <person name="Miner T."/>
            <person name="Farmer C."/>
            <person name="Delehaunty K."/>
            <person name="Cordes M."/>
            <person name="Minx P."/>
            <person name="Tomlinson C."/>
            <person name="Chen J."/>
            <person name="Wollam A."/>
            <person name="Pepin K.H."/>
            <person name="Bhonagiri V."/>
            <person name="Zhang X."/>
            <person name="Suruliraj S."/>
            <person name="Warren W."/>
            <person name="Mitreva M."/>
            <person name="Mardis E.R."/>
            <person name="Wilson R.K."/>
        </authorList>
    </citation>
    <scope>NUCLEOTIDE SEQUENCE [LARGE SCALE GENOMIC DNA]</scope>
    <source>
        <strain evidence="8 9">F0055</strain>
    </source>
</reference>
<evidence type="ECO:0000256" key="5">
    <source>
        <dbReference type="PROSITE-ProRule" id="PRU01360"/>
    </source>
</evidence>
<name>L1NJN2_9BACT</name>
<dbReference type="GO" id="GO:0015344">
    <property type="term" value="F:siderophore uptake transmembrane transporter activity"/>
    <property type="evidence" value="ECO:0007669"/>
    <property type="project" value="TreeGrafter"/>
</dbReference>
<dbReference type="SUPFAM" id="SSF56935">
    <property type="entry name" value="Porins"/>
    <property type="match status" value="1"/>
</dbReference>
<comment type="subcellular location">
    <subcellularLocation>
        <location evidence="5">Cell outer membrane</location>
        <topology evidence="5">Multi-pass membrane protein</topology>
    </subcellularLocation>
</comment>
<evidence type="ECO:0000256" key="1">
    <source>
        <dbReference type="ARBA" id="ARBA00022448"/>
    </source>
</evidence>
<keyword evidence="1 5" id="KW-0813">Transport</keyword>
<dbReference type="OrthoDB" id="9768177at2"/>
<accession>L1NJN2</accession>
<organism evidence="8 9">
    <name type="scientific">Hoylesella saccharolytica F0055</name>
    <dbReference type="NCBI Taxonomy" id="1127699"/>
    <lineage>
        <taxon>Bacteria</taxon>
        <taxon>Pseudomonadati</taxon>
        <taxon>Bacteroidota</taxon>
        <taxon>Bacteroidia</taxon>
        <taxon>Bacteroidales</taxon>
        <taxon>Prevotellaceae</taxon>
        <taxon>Hoylesella</taxon>
    </lineage>
</organism>
<dbReference type="Pfam" id="PF07660">
    <property type="entry name" value="STN"/>
    <property type="match status" value="1"/>
</dbReference>
<keyword evidence="5" id="KW-1134">Transmembrane beta strand</keyword>
<evidence type="ECO:0000256" key="4">
    <source>
        <dbReference type="ARBA" id="ARBA00023237"/>
    </source>
</evidence>
<evidence type="ECO:0000313" key="9">
    <source>
        <dbReference type="Proteomes" id="UP000010433"/>
    </source>
</evidence>
<dbReference type="InterPro" id="IPR039426">
    <property type="entry name" value="TonB-dep_rcpt-like"/>
</dbReference>
<dbReference type="Gene3D" id="2.170.130.10">
    <property type="entry name" value="TonB-dependent receptor, plug domain"/>
    <property type="match status" value="1"/>
</dbReference>
<dbReference type="PANTHER" id="PTHR30069">
    <property type="entry name" value="TONB-DEPENDENT OUTER MEMBRANE RECEPTOR"/>
    <property type="match status" value="1"/>
</dbReference>
<dbReference type="PROSITE" id="PS52016">
    <property type="entry name" value="TONB_DEPENDENT_REC_3"/>
    <property type="match status" value="1"/>
</dbReference>
<keyword evidence="4 5" id="KW-0998">Cell outer membrane</keyword>
<gene>
    <name evidence="8" type="ORF">HMPREF9151_00307</name>
</gene>
<dbReference type="EMBL" id="AMEP01000030">
    <property type="protein sequence ID" value="EKY03588.1"/>
    <property type="molecule type" value="Genomic_DNA"/>
</dbReference>
<evidence type="ECO:0000256" key="2">
    <source>
        <dbReference type="ARBA" id="ARBA00022729"/>
    </source>
</evidence>
<evidence type="ECO:0000256" key="6">
    <source>
        <dbReference type="SAM" id="SignalP"/>
    </source>
</evidence>
<dbReference type="GO" id="GO:0009279">
    <property type="term" value="C:cell outer membrane"/>
    <property type="evidence" value="ECO:0007669"/>
    <property type="project" value="UniProtKB-SubCell"/>
</dbReference>
<keyword evidence="5" id="KW-0812">Transmembrane</keyword>
<dbReference type="AlphaFoldDB" id="L1NJN2"/>
<dbReference type="GO" id="GO:0044718">
    <property type="term" value="P:siderophore transmembrane transport"/>
    <property type="evidence" value="ECO:0007669"/>
    <property type="project" value="TreeGrafter"/>
</dbReference>
<dbReference type="Proteomes" id="UP000010433">
    <property type="component" value="Unassembled WGS sequence"/>
</dbReference>
<dbReference type="PANTHER" id="PTHR30069:SF29">
    <property type="entry name" value="HEMOGLOBIN AND HEMOGLOBIN-HAPTOGLOBIN-BINDING PROTEIN 1-RELATED"/>
    <property type="match status" value="1"/>
</dbReference>
<dbReference type="RefSeq" id="WP_009163482.1">
    <property type="nucleotide sequence ID" value="NZ_KB291029.1"/>
</dbReference>
<dbReference type="NCBIfam" id="TIGR04056">
    <property type="entry name" value="OMP_RagA_SusC"/>
    <property type="match status" value="1"/>
</dbReference>
<dbReference type="InterPro" id="IPR012910">
    <property type="entry name" value="Plug_dom"/>
</dbReference>
<comment type="similarity">
    <text evidence="5">Belongs to the TonB-dependent receptor family.</text>
</comment>
<dbReference type="InterPro" id="IPR011662">
    <property type="entry name" value="Secretin/TonB_short_N"/>
</dbReference>
<evidence type="ECO:0000313" key="8">
    <source>
        <dbReference type="EMBL" id="EKY03588.1"/>
    </source>
</evidence>
<dbReference type="Gene3D" id="2.60.40.1120">
    <property type="entry name" value="Carboxypeptidase-like, regulatory domain"/>
    <property type="match status" value="1"/>
</dbReference>
<dbReference type="InterPro" id="IPR008969">
    <property type="entry name" value="CarboxyPept-like_regulatory"/>
</dbReference>
<feature type="signal peptide" evidence="6">
    <location>
        <begin position="1"/>
        <end position="37"/>
    </location>
</feature>
<dbReference type="HOGENOM" id="CLU_004317_1_1_10"/>
<keyword evidence="8" id="KW-0675">Receptor</keyword>
<dbReference type="InterPro" id="IPR023996">
    <property type="entry name" value="TonB-dep_OMP_SusC/RagA"/>
</dbReference>
<feature type="chain" id="PRO_5003954691" evidence="6">
    <location>
        <begin position="38"/>
        <end position="1127"/>
    </location>
</feature>
<proteinExistence type="inferred from homology"/>
<dbReference type="SUPFAM" id="SSF49464">
    <property type="entry name" value="Carboxypeptidase regulatory domain-like"/>
    <property type="match status" value="1"/>
</dbReference>
<dbReference type="NCBIfam" id="TIGR04057">
    <property type="entry name" value="SusC_RagA_signa"/>
    <property type="match status" value="1"/>
</dbReference>
<dbReference type="Pfam" id="PF07715">
    <property type="entry name" value="Plug"/>
    <property type="match status" value="1"/>
</dbReference>
<dbReference type="PATRIC" id="fig|1127699.3.peg.278"/>
<feature type="domain" description="Secretin/TonB short N-terminal" evidence="7">
    <location>
        <begin position="64"/>
        <end position="115"/>
    </location>
</feature>
<dbReference type="InterPro" id="IPR037066">
    <property type="entry name" value="Plug_dom_sf"/>
</dbReference>
<comment type="caution">
    <text evidence="8">The sequence shown here is derived from an EMBL/GenBank/DDBJ whole genome shotgun (WGS) entry which is preliminary data.</text>
</comment>
<dbReference type="SMART" id="SM00965">
    <property type="entry name" value="STN"/>
    <property type="match status" value="1"/>
</dbReference>
<evidence type="ECO:0000256" key="3">
    <source>
        <dbReference type="ARBA" id="ARBA00023136"/>
    </source>
</evidence>
<keyword evidence="2 6" id="KW-0732">Signal</keyword>
<keyword evidence="3 5" id="KW-0472">Membrane</keyword>
<evidence type="ECO:0000259" key="7">
    <source>
        <dbReference type="SMART" id="SM00965"/>
    </source>
</evidence>
<sequence>MLDSRTFCRKFLVGVKRQVLLSLLLLASVVYAGQAFAQSKKVTITNQSMTMADVVHEVEKQTGYMFVYNNKDVDLSKVIKVDVKELSVADLLTKLFKPAGISYQMNGNNILLVTSSSQKSNSSNAGSGKETHRKQIEGTVKDKNGEPIIGAGIKVRGGKGVGTVTNIEGAFKLDVPDNASLEVSYIGYTSQIVKTGDQKTFNIVLQEDNKLLEEVVVVGYGNQKRINVAGSVASVKGDDLIKSPVSTVSNALSGKMPGLVTLQSSGLPGSDGATMKIRGFDAPLVLIDGSEGDISTVDANEIESVSILKDASASIYGARAGNGVILITTKRGVKGKPTLTLNTSFTWQGITDMPKMASAGQMAELAREGHLQSGQPEATAPYTEEVIKKYYDGTDPQYPNTDWYRLLIRDWAPQQQHNLAIRGGSDNIKFYGFLGYLNQETLFKRSDASYRRYNIRGSIDAKITDDLSASMDFSLVVGERNYTQRDMNANLWSDFWNTSPMYPDHFPDLGKVPFAEGGGTGGAHITTNRSLSGYNDTRSQETRFTGELRYDFPFLKGLQAKTRIDYLQTYATQKIFQKPVPFWKYDHAAQKYTLAGSFGSSASLGYILPNDRRMIYQTSLEYKKVLKEIHDINVLALFEATDYYSSRILANRSNFLTPAIDEMLAGSTEGMTNGAATTEMGRMSWVGRFNYTLMSRYILDATLRADASAKFPKESRWGYFPSVSLAWRINEEAFMKQIKDLDALKLRLSYGTSGNDNVGNFAYLAGYDIMGATDGGSYIFGSTKKAGIWPKGLANPDLTWEKLKIYNAGFDVSFWKGLLYGSFEIFYRKRTGIPGTRLITLPSTFGATLPQENLNSTSTRGFELTVASNGRVGELGWDVSANVSWARSKWDYYEEPDYTDPDQRRINRRTGQWTDRQFGYIAEGLFGSQEEIDNLPYNQDKRNNTTLRPGDVRYRDVNGDKVIDWKDEVEIGKGTIPTWFAGFNPTLHYKGFDLSLAFQGAFGFDIIASLGGQTENYFNARWTPQNNDRNALIPRVGGNSGNTHTSTYWLVPGNYVRWKSFTLSYTFKHAILKTANINSIRLFFSGSNLYTWSKLKKYGLDPEMPSGRGGLYYPQQRNLSIGATVIF</sequence>
<keyword evidence="9" id="KW-1185">Reference proteome</keyword>
<dbReference type="InterPro" id="IPR023997">
    <property type="entry name" value="TonB-dep_OMP_SusC/RagA_CS"/>
</dbReference>
<protein>
    <submittedName>
        <fullName evidence="8">TonB-dependent receptor plug domain protein</fullName>
    </submittedName>
</protein>